<dbReference type="PANTHER" id="PTHR42743">
    <property type="entry name" value="AMINO-ACID AMINOTRANSFERASE"/>
    <property type="match status" value="1"/>
</dbReference>
<comment type="similarity">
    <text evidence="1">Belongs to the class-IV pyridoxal-phosphate-dependent aminotransferase family.</text>
</comment>
<dbReference type="PANTHER" id="PTHR42743:SF11">
    <property type="entry name" value="AMINODEOXYCHORISMATE LYASE"/>
    <property type="match status" value="1"/>
</dbReference>
<dbReference type="GO" id="GO:0003824">
    <property type="term" value="F:catalytic activity"/>
    <property type="evidence" value="ECO:0007669"/>
    <property type="project" value="InterPro"/>
</dbReference>
<evidence type="ECO:0000313" key="2">
    <source>
        <dbReference type="EMBL" id="CAI4048916.1"/>
    </source>
</evidence>
<reference evidence="2" key="1">
    <citation type="submission" date="2022-10" db="EMBL/GenBank/DDBJ databases">
        <authorList>
            <person name="Byrne P K."/>
        </authorList>
    </citation>
    <scope>NUCLEOTIDE SEQUENCE</scope>
    <source>
        <strain evidence="2">IFO1802</strain>
    </source>
</reference>
<name>A0AA35NL13_SACK1</name>
<accession>A0AA35NL13</accession>
<dbReference type="InterPro" id="IPR050571">
    <property type="entry name" value="Class-IV_PLP-Dep_Aminotrnsfr"/>
</dbReference>
<evidence type="ECO:0000256" key="1">
    <source>
        <dbReference type="ARBA" id="ARBA00009320"/>
    </source>
</evidence>
<dbReference type="InterPro" id="IPR036038">
    <property type="entry name" value="Aminotransferase-like"/>
</dbReference>
<gene>
    <name evidence="2" type="primary">SKDI13G4200</name>
    <name evidence="2" type="ORF">SKDI_13G4200</name>
</gene>
<dbReference type="GO" id="GO:0046394">
    <property type="term" value="P:carboxylic acid biosynthetic process"/>
    <property type="evidence" value="ECO:0007669"/>
    <property type="project" value="UniProtKB-ARBA"/>
</dbReference>
<organism evidence="2 3">
    <name type="scientific">Saccharomyces kudriavzevii (strain ATCC MYA-4449 / AS 2.2408 / CBS 8840 / NBRC 1802 / NCYC 2889)</name>
    <name type="common">Yeast</name>
    <dbReference type="NCBI Taxonomy" id="226230"/>
    <lineage>
        <taxon>Eukaryota</taxon>
        <taxon>Fungi</taxon>
        <taxon>Dikarya</taxon>
        <taxon>Ascomycota</taxon>
        <taxon>Saccharomycotina</taxon>
        <taxon>Saccharomycetes</taxon>
        <taxon>Saccharomycetales</taxon>
        <taxon>Saccharomycetaceae</taxon>
        <taxon>Saccharomyces</taxon>
    </lineage>
</organism>
<dbReference type="EMBL" id="OX365908">
    <property type="protein sequence ID" value="CAI4048916.1"/>
    <property type="molecule type" value="Genomic_DNA"/>
</dbReference>
<sequence>MIAPKTDLENQDEENAIANSNFEVLATFRYDPGFTRCISSKDKKFEYVDPRLGLRDEEIRQQITNGDYSCYLRVERASSSAKLLKDIRLPDAWKQRCKTIQCHHKESIYSLIYERFFLLDEQYQRIRLALSYFKIDFNTSLSDLFRLLVENLVKCKEGTAEYDEKIQNLISEKQCYKMRVLISKTGSIRMEAVPLPTAPILEPTKDCDVSTYFINTMLNGFLSRCSINWDVVVSSEPINGSAFTSFKTTSRDHYTRARARMQTAVNKVRGVKPTCPVSQCEILLPNKSGQLMEGSITNVAVIQRDSSGTEKYVTPRLTSGCLCGTMRHYLLRLGFIEEGDIKIESLSIGDKVLLFNGVVGCIRGTIKTKY</sequence>
<dbReference type="Pfam" id="PF01063">
    <property type="entry name" value="Aminotran_4"/>
    <property type="match status" value="1"/>
</dbReference>
<dbReference type="RefSeq" id="XP_056084448.1">
    <property type="nucleotide sequence ID" value="XM_056230540.1"/>
</dbReference>
<evidence type="ECO:0000313" key="3">
    <source>
        <dbReference type="Proteomes" id="UP001162087"/>
    </source>
</evidence>
<dbReference type="InterPro" id="IPR043132">
    <property type="entry name" value="BCAT-like_C"/>
</dbReference>
<dbReference type="SUPFAM" id="SSF56752">
    <property type="entry name" value="D-aminoacid aminotransferase-like PLP-dependent enzymes"/>
    <property type="match status" value="1"/>
</dbReference>
<dbReference type="InterPro" id="IPR001544">
    <property type="entry name" value="Aminotrans_IV"/>
</dbReference>
<proteinExistence type="inferred from homology"/>
<keyword evidence="3" id="KW-1185">Reference proteome</keyword>
<evidence type="ECO:0008006" key="4">
    <source>
        <dbReference type="Google" id="ProtNLM"/>
    </source>
</evidence>
<dbReference type="GeneID" id="80926439"/>
<dbReference type="Gene3D" id="3.20.10.10">
    <property type="entry name" value="D-amino Acid Aminotransferase, subunit A, domain 2"/>
    <property type="match status" value="1"/>
</dbReference>
<dbReference type="AlphaFoldDB" id="A0AA35NL13"/>
<dbReference type="Proteomes" id="UP001162087">
    <property type="component" value="Chromosome 13"/>
</dbReference>
<protein>
    <recommendedName>
        <fullName evidence="4">Aminodeoxychorismate lyase</fullName>
    </recommendedName>
</protein>